<proteinExistence type="inferred from homology"/>
<keyword evidence="4" id="KW-1185">Reference proteome</keyword>
<feature type="compositionally biased region" description="Low complexity" evidence="2">
    <location>
        <begin position="7"/>
        <end position="22"/>
    </location>
</feature>
<comment type="similarity">
    <text evidence="1">Belongs to the UPF0390 family.</text>
</comment>
<dbReference type="Proteomes" id="UP000606974">
    <property type="component" value="Unassembled WGS sequence"/>
</dbReference>
<dbReference type="Pfam" id="PF09495">
    <property type="entry name" value="DUF2462"/>
    <property type="match status" value="1"/>
</dbReference>
<evidence type="ECO:0000313" key="3">
    <source>
        <dbReference type="EMBL" id="KAF7510043.1"/>
    </source>
</evidence>
<feature type="region of interest" description="Disordered" evidence="2">
    <location>
        <begin position="67"/>
        <end position="99"/>
    </location>
</feature>
<dbReference type="EMBL" id="JAACFV010000034">
    <property type="protein sequence ID" value="KAF7510043.1"/>
    <property type="molecule type" value="Genomic_DNA"/>
</dbReference>
<feature type="region of interest" description="Disordered" evidence="2">
    <location>
        <begin position="1"/>
        <end position="35"/>
    </location>
</feature>
<sequence length="99" mass="10589">MAQGTVKAKSSKPSKPSRTSSKNGITKKGARTIAPKKTFLVKQQKMTKSFSAGLTAKTEKMLGEKVGHLEMLGVGKKKKKRNNSGNDEAGKKGQSKKKG</sequence>
<dbReference type="InterPro" id="IPR019034">
    <property type="entry name" value="UPF0390"/>
</dbReference>
<evidence type="ECO:0000256" key="2">
    <source>
        <dbReference type="SAM" id="MobiDB-lite"/>
    </source>
</evidence>
<reference evidence="3" key="1">
    <citation type="submission" date="2020-02" db="EMBL/GenBank/DDBJ databases">
        <authorList>
            <person name="Palmer J.M."/>
        </authorList>
    </citation>
    <scope>NUCLEOTIDE SEQUENCE</scope>
    <source>
        <strain evidence="3">EPUS1.4</strain>
        <tissue evidence="3">Thallus</tissue>
    </source>
</reference>
<name>A0A8H7E6I6_9EURO</name>
<dbReference type="PANTHER" id="PTHR16967">
    <property type="entry name" value="LEYDIG CELL TUMOR 10 KDA PROTEIN HOMOLOG"/>
    <property type="match status" value="1"/>
</dbReference>
<protein>
    <submittedName>
        <fullName evidence="3">Uncharacterized protein</fullName>
    </submittedName>
</protein>
<accession>A0A8H7E6I6</accession>
<organism evidence="3 4">
    <name type="scientific">Endocarpon pusillum</name>
    <dbReference type="NCBI Taxonomy" id="364733"/>
    <lineage>
        <taxon>Eukaryota</taxon>
        <taxon>Fungi</taxon>
        <taxon>Dikarya</taxon>
        <taxon>Ascomycota</taxon>
        <taxon>Pezizomycotina</taxon>
        <taxon>Eurotiomycetes</taxon>
        <taxon>Chaetothyriomycetidae</taxon>
        <taxon>Verrucariales</taxon>
        <taxon>Verrucariaceae</taxon>
        <taxon>Endocarpon</taxon>
    </lineage>
</organism>
<evidence type="ECO:0000256" key="1">
    <source>
        <dbReference type="ARBA" id="ARBA00006802"/>
    </source>
</evidence>
<gene>
    <name evidence="3" type="ORF">GJ744_007147</name>
</gene>
<evidence type="ECO:0000313" key="4">
    <source>
        <dbReference type="Proteomes" id="UP000606974"/>
    </source>
</evidence>
<dbReference type="OrthoDB" id="5239630at2759"/>
<comment type="caution">
    <text evidence="3">The sequence shown here is derived from an EMBL/GenBank/DDBJ whole genome shotgun (WGS) entry which is preliminary data.</text>
</comment>
<dbReference type="AlphaFoldDB" id="A0A8H7E6I6"/>
<dbReference type="PANTHER" id="PTHR16967:SF1">
    <property type="entry name" value="LEYDIG CELL TUMOR 10 KDA PROTEIN HOMOLOG"/>
    <property type="match status" value="1"/>
</dbReference>